<dbReference type="EMBL" id="CAKASE010000083">
    <property type="protein sequence ID" value="CAG9585757.1"/>
    <property type="molecule type" value="Genomic_DNA"/>
</dbReference>
<dbReference type="PRINTS" id="PR00259">
    <property type="entry name" value="TMFOUR"/>
</dbReference>
<comment type="caution">
    <text evidence="6">The sequence shown here is derived from an EMBL/GenBank/DDBJ whole genome shotgun (WGS) entry which is preliminary data.</text>
</comment>
<keyword evidence="3 5" id="KW-1133">Transmembrane helix</keyword>
<feature type="transmembrane region" description="Helical" evidence="5">
    <location>
        <begin position="12"/>
        <end position="39"/>
    </location>
</feature>
<dbReference type="AlphaFoldDB" id="A0A8J2R6E5"/>
<dbReference type="InterPro" id="IPR018499">
    <property type="entry name" value="Tetraspanin/Peripherin"/>
</dbReference>
<feature type="transmembrane region" description="Helical" evidence="5">
    <location>
        <begin position="334"/>
        <end position="359"/>
    </location>
</feature>
<keyword evidence="4 5" id="KW-0472">Membrane</keyword>
<evidence type="ECO:0000313" key="7">
    <source>
        <dbReference type="Proteomes" id="UP000789524"/>
    </source>
</evidence>
<dbReference type="CDD" id="cd03127">
    <property type="entry name" value="tetraspanin_LEL"/>
    <property type="match status" value="2"/>
</dbReference>
<evidence type="ECO:0000256" key="5">
    <source>
        <dbReference type="SAM" id="Phobius"/>
    </source>
</evidence>
<sequence length="369" mass="40135">MRVPKLLKSVRYCLAAVNSVFLLTGILLLILGVATLLTFHNYSLLVTYTFFTLSNFVIATGVIIIFVSALGYYGAVSEQFLFIVGYVVLLFVILVFEIAITTLGFNLQNDASRIIRRPMTQTLQLYGNRSEINITWDNLQSDFQCCGVVSISDWPTGRLPVSCCHIDYGTISPFECTSSKAYTVGCASALGEYLSYHAYVIGVTGAFVICLQFVISMIVMFIFQLSACIAGYVLRGSTVALVQSSLLSTMDLYGPNKNFEVTKLWDEIQTDFTCCGVTNSSNWLVPLNTTDSGGVPISCCKNIPGTVTTFVCNTASAFTTGCSEAFGAWVQDHAAAIGITGIFLVLMQGLAVAGALWLANIARQEREFP</sequence>
<feature type="transmembrane region" description="Helical" evidence="5">
    <location>
        <begin position="198"/>
        <end position="223"/>
    </location>
</feature>
<accession>A0A8J2R6E5</accession>
<evidence type="ECO:0000256" key="4">
    <source>
        <dbReference type="ARBA" id="ARBA00023136"/>
    </source>
</evidence>
<protein>
    <submittedName>
        <fullName evidence="6">(African queen) hypothetical protein</fullName>
    </submittedName>
</protein>
<feature type="transmembrane region" description="Helical" evidence="5">
    <location>
        <begin position="80"/>
        <end position="100"/>
    </location>
</feature>
<dbReference type="Gene3D" id="1.10.1450.10">
    <property type="entry name" value="Tetraspanin"/>
    <property type="match status" value="2"/>
</dbReference>
<evidence type="ECO:0000313" key="6">
    <source>
        <dbReference type="EMBL" id="CAG9585757.1"/>
    </source>
</evidence>
<dbReference type="GO" id="GO:0016020">
    <property type="term" value="C:membrane"/>
    <property type="evidence" value="ECO:0007669"/>
    <property type="project" value="UniProtKB-SubCell"/>
</dbReference>
<gene>
    <name evidence="6" type="ORF">DCHRY22_LOCUS16102</name>
</gene>
<evidence type="ECO:0000256" key="1">
    <source>
        <dbReference type="ARBA" id="ARBA00004141"/>
    </source>
</evidence>
<evidence type="ECO:0000256" key="3">
    <source>
        <dbReference type="ARBA" id="ARBA00022989"/>
    </source>
</evidence>
<evidence type="ECO:0000256" key="2">
    <source>
        <dbReference type="ARBA" id="ARBA00022692"/>
    </source>
</evidence>
<proteinExistence type="predicted"/>
<dbReference type="Proteomes" id="UP000789524">
    <property type="component" value="Unassembled WGS sequence"/>
</dbReference>
<dbReference type="OrthoDB" id="10033535at2759"/>
<comment type="subcellular location">
    <subcellularLocation>
        <location evidence="1">Membrane</location>
        <topology evidence="1">Multi-pass membrane protein</topology>
    </subcellularLocation>
</comment>
<keyword evidence="2 5" id="KW-0812">Transmembrane</keyword>
<organism evidence="6 7">
    <name type="scientific">Danaus chrysippus</name>
    <name type="common">African queen</name>
    <dbReference type="NCBI Taxonomy" id="151541"/>
    <lineage>
        <taxon>Eukaryota</taxon>
        <taxon>Metazoa</taxon>
        <taxon>Ecdysozoa</taxon>
        <taxon>Arthropoda</taxon>
        <taxon>Hexapoda</taxon>
        <taxon>Insecta</taxon>
        <taxon>Pterygota</taxon>
        <taxon>Neoptera</taxon>
        <taxon>Endopterygota</taxon>
        <taxon>Lepidoptera</taxon>
        <taxon>Glossata</taxon>
        <taxon>Ditrysia</taxon>
        <taxon>Papilionoidea</taxon>
        <taxon>Nymphalidae</taxon>
        <taxon>Danainae</taxon>
        <taxon>Danaini</taxon>
        <taxon>Danaina</taxon>
        <taxon>Danaus</taxon>
        <taxon>Anosia</taxon>
    </lineage>
</organism>
<dbReference type="Pfam" id="PF00335">
    <property type="entry name" value="Tetraspanin"/>
    <property type="match status" value="1"/>
</dbReference>
<dbReference type="PANTHER" id="PTHR19282">
    <property type="entry name" value="TETRASPANIN"/>
    <property type="match status" value="1"/>
</dbReference>
<dbReference type="InterPro" id="IPR008952">
    <property type="entry name" value="Tetraspanin_EC2_sf"/>
</dbReference>
<reference evidence="6" key="1">
    <citation type="submission" date="2021-09" db="EMBL/GenBank/DDBJ databases">
        <authorList>
            <person name="Martin H S."/>
        </authorList>
    </citation>
    <scope>NUCLEOTIDE SEQUENCE</scope>
</reference>
<feature type="transmembrane region" description="Helical" evidence="5">
    <location>
        <begin position="45"/>
        <end position="73"/>
    </location>
</feature>
<keyword evidence="7" id="KW-1185">Reference proteome</keyword>
<dbReference type="SUPFAM" id="SSF48652">
    <property type="entry name" value="Tetraspanin"/>
    <property type="match status" value="2"/>
</dbReference>
<name>A0A8J2R6E5_9NEOP</name>